<dbReference type="OrthoDB" id="3797007at2759"/>
<dbReference type="AlphaFoldDB" id="A0A8E2F675"/>
<feature type="region of interest" description="Disordered" evidence="1">
    <location>
        <begin position="1"/>
        <end position="23"/>
    </location>
</feature>
<proteinExistence type="predicted"/>
<keyword evidence="3" id="KW-1185">Reference proteome</keyword>
<evidence type="ECO:0000313" key="3">
    <source>
        <dbReference type="Proteomes" id="UP000250140"/>
    </source>
</evidence>
<sequence>MSSSIPVDPSLKDPYDPNDSCTSSRSAADVLIIRTLYEQYFQSYQLAPGQHTPTNESRLSLALELAKAMLEYYFPASNGYSTRTASFNKLAQWGFPIQLDDPSEVATHVIPPSLIGGWYVDRKYEHADADPNGAVVSTVLPHTVFAVMIDDLATKPHWVVGKNALVIPGDIVGTNLGLECGIAKGQGILIMGPTIEFYKFNKGANIRRTTYIMRDYRLPSRDFSFTMDVANINEIDMVFRDLARMPVAYENGIIAN</sequence>
<name>A0A8E2F675_9PEZI</name>
<accession>A0A8E2F675</accession>
<protein>
    <submittedName>
        <fullName evidence="2">Uncharacterized protein</fullName>
    </submittedName>
</protein>
<dbReference type="Proteomes" id="UP000250140">
    <property type="component" value="Unassembled WGS sequence"/>
</dbReference>
<evidence type="ECO:0000313" key="2">
    <source>
        <dbReference type="EMBL" id="OCL11317.1"/>
    </source>
</evidence>
<evidence type="ECO:0000256" key="1">
    <source>
        <dbReference type="SAM" id="MobiDB-lite"/>
    </source>
</evidence>
<organism evidence="2 3">
    <name type="scientific">Glonium stellatum</name>
    <dbReference type="NCBI Taxonomy" id="574774"/>
    <lineage>
        <taxon>Eukaryota</taxon>
        <taxon>Fungi</taxon>
        <taxon>Dikarya</taxon>
        <taxon>Ascomycota</taxon>
        <taxon>Pezizomycotina</taxon>
        <taxon>Dothideomycetes</taxon>
        <taxon>Pleosporomycetidae</taxon>
        <taxon>Gloniales</taxon>
        <taxon>Gloniaceae</taxon>
        <taxon>Glonium</taxon>
    </lineage>
</organism>
<reference evidence="2 3" key="1">
    <citation type="journal article" date="2016" name="Nat. Commun.">
        <title>Ectomycorrhizal ecology is imprinted in the genome of the dominant symbiotic fungus Cenococcum geophilum.</title>
        <authorList>
            <consortium name="DOE Joint Genome Institute"/>
            <person name="Peter M."/>
            <person name="Kohler A."/>
            <person name="Ohm R.A."/>
            <person name="Kuo A."/>
            <person name="Krutzmann J."/>
            <person name="Morin E."/>
            <person name="Arend M."/>
            <person name="Barry K.W."/>
            <person name="Binder M."/>
            <person name="Choi C."/>
            <person name="Clum A."/>
            <person name="Copeland A."/>
            <person name="Grisel N."/>
            <person name="Haridas S."/>
            <person name="Kipfer T."/>
            <person name="LaButti K."/>
            <person name="Lindquist E."/>
            <person name="Lipzen A."/>
            <person name="Maire R."/>
            <person name="Meier B."/>
            <person name="Mihaltcheva S."/>
            <person name="Molinier V."/>
            <person name="Murat C."/>
            <person name="Poggeler S."/>
            <person name="Quandt C.A."/>
            <person name="Sperisen C."/>
            <person name="Tritt A."/>
            <person name="Tisserant E."/>
            <person name="Crous P.W."/>
            <person name="Henrissat B."/>
            <person name="Nehls U."/>
            <person name="Egli S."/>
            <person name="Spatafora J.W."/>
            <person name="Grigoriev I.V."/>
            <person name="Martin F.M."/>
        </authorList>
    </citation>
    <scope>NUCLEOTIDE SEQUENCE [LARGE SCALE GENOMIC DNA]</scope>
    <source>
        <strain evidence="2 3">CBS 207.34</strain>
    </source>
</reference>
<dbReference type="EMBL" id="KV749068">
    <property type="protein sequence ID" value="OCL11317.1"/>
    <property type="molecule type" value="Genomic_DNA"/>
</dbReference>
<gene>
    <name evidence="2" type="ORF">AOQ84DRAFT_192717</name>
</gene>